<keyword evidence="3" id="KW-1185">Reference proteome</keyword>
<proteinExistence type="predicted"/>
<gene>
    <name evidence="2" type="ORF">ODALV1_LOCUS3923</name>
</gene>
<organism evidence="2 3">
    <name type="scientific">Orchesella dallaii</name>
    <dbReference type="NCBI Taxonomy" id="48710"/>
    <lineage>
        <taxon>Eukaryota</taxon>
        <taxon>Metazoa</taxon>
        <taxon>Ecdysozoa</taxon>
        <taxon>Arthropoda</taxon>
        <taxon>Hexapoda</taxon>
        <taxon>Collembola</taxon>
        <taxon>Entomobryomorpha</taxon>
        <taxon>Entomobryoidea</taxon>
        <taxon>Orchesellidae</taxon>
        <taxon>Orchesellinae</taxon>
        <taxon>Orchesella</taxon>
    </lineage>
</organism>
<evidence type="ECO:0000256" key="1">
    <source>
        <dbReference type="SAM" id="MobiDB-lite"/>
    </source>
</evidence>
<protein>
    <submittedName>
        <fullName evidence="2">Uncharacterized protein</fullName>
    </submittedName>
</protein>
<sequence>MSQEKPLIHIQNASNRMLRSPSHESISTEISLLSLSSLSPLVRIPSPIPDTRHRLAVPGSSDAGGKSADLWAEEENDLIKNFGALFKFLGLPKSFSTSDINSSLLHPENGKPPLRKSSSEMDLSQVRCSDVIFRTHFGPTSRSCSTWVAVGDVSSTSQLPSPQGRSHLAPNGGSFTPADLIRSVNKKIRQLYIRKRLLVAYRALERLSQSDFDLEKLPVVVSMNSITCKNDVPIPIPTTELDTLKLPSKKKPSKVVPLTLKDVERERGRPLSKFERNMMIFNWLHSLDESSYDTLE</sequence>
<accession>A0ABP1PUC7</accession>
<evidence type="ECO:0000313" key="3">
    <source>
        <dbReference type="Proteomes" id="UP001642540"/>
    </source>
</evidence>
<dbReference type="EMBL" id="CAXLJM020000013">
    <property type="protein sequence ID" value="CAL8077812.1"/>
    <property type="molecule type" value="Genomic_DNA"/>
</dbReference>
<evidence type="ECO:0000313" key="2">
    <source>
        <dbReference type="EMBL" id="CAL8077812.1"/>
    </source>
</evidence>
<dbReference type="Proteomes" id="UP001642540">
    <property type="component" value="Unassembled WGS sequence"/>
</dbReference>
<reference evidence="2 3" key="1">
    <citation type="submission" date="2024-08" db="EMBL/GenBank/DDBJ databases">
        <authorList>
            <person name="Cucini C."/>
            <person name="Frati F."/>
        </authorList>
    </citation>
    <scope>NUCLEOTIDE SEQUENCE [LARGE SCALE GENOMIC DNA]</scope>
</reference>
<comment type="caution">
    <text evidence="2">The sequence shown here is derived from an EMBL/GenBank/DDBJ whole genome shotgun (WGS) entry which is preliminary data.</text>
</comment>
<name>A0ABP1PUC7_9HEXA</name>
<feature type="region of interest" description="Disordered" evidence="1">
    <location>
        <begin position="100"/>
        <end position="121"/>
    </location>
</feature>